<evidence type="ECO:0000313" key="3">
    <source>
        <dbReference type="Proteomes" id="UP000219338"/>
    </source>
</evidence>
<dbReference type="Proteomes" id="UP000219338">
    <property type="component" value="Unassembled WGS sequence"/>
</dbReference>
<dbReference type="AlphaFoldDB" id="A0A284QTS8"/>
<feature type="compositionally biased region" description="Low complexity" evidence="1">
    <location>
        <begin position="23"/>
        <end position="33"/>
    </location>
</feature>
<name>A0A284QTS8_ARMOS</name>
<reference evidence="3" key="1">
    <citation type="journal article" date="2017" name="Nat. Ecol. Evol.">
        <title>Genome expansion and lineage-specific genetic innovations in the forest pathogenic fungi Armillaria.</title>
        <authorList>
            <person name="Sipos G."/>
            <person name="Prasanna A.N."/>
            <person name="Walter M.C."/>
            <person name="O'Connor E."/>
            <person name="Balint B."/>
            <person name="Krizsan K."/>
            <person name="Kiss B."/>
            <person name="Hess J."/>
            <person name="Varga T."/>
            <person name="Slot J."/>
            <person name="Riley R."/>
            <person name="Boka B."/>
            <person name="Rigling D."/>
            <person name="Barry K."/>
            <person name="Lee J."/>
            <person name="Mihaltcheva S."/>
            <person name="LaButti K."/>
            <person name="Lipzen A."/>
            <person name="Waldron R."/>
            <person name="Moloney N.M."/>
            <person name="Sperisen C."/>
            <person name="Kredics L."/>
            <person name="Vagvoelgyi C."/>
            <person name="Patrignani A."/>
            <person name="Fitzpatrick D."/>
            <person name="Nagy I."/>
            <person name="Doyle S."/>
            <person name="Anderson J.B."/>
            <person name="Grigoriev I.V."/>
            <person name="Gueldener U."/>
            <person name="Muensterkoetter M."/>
            <person name="Nagy L.G."/>
        </authorList>
    </citation>
    <scope>NUCLEOTIDE SEQUENCE [LARGE SCALE GENOMIC DNA]</scope>
    <source>
        <strain evidence="3">C18/9</strain>
    </source>
</reference>
<accession>A0A284QTS8</accession>
<proteinExistence type="predicted"/>
<evidence type="ECO:0000256" key="1">
    <source>
        <dbReference type="SAM" id="MobiDB-lite"/>
    </source>
</evidence>
<feature type="region of interest" description="Disordered" evidence="1">
    <location>
        <begin position="1"/>
        <end position="38"/>
    </location>
</feature>
<sequence length="242" mass="28181">MTTAPLLGTYYKEEEEEERRESNSNWNSTFSSWPPANEMRMLPNSEEFDMFNYDEGTFGNYAPELPGGYEAPLPPNYYRPIWKRSDRYSVPRPPPDRGRPDPLPQPVGTADAAAAFLNTFKGEADDLDRFFGDCMMYFEAHASYFLLPSHMIPFTTSLFDGPAKMWWVHQRLKYWAVSRHDLTPSRFRYPTWEEFVNTVNTQFRDPAVMEVQEKKMFDLWMGNGPATIYFQELEVIASKAGQ</sequence>
<keyword evidence="3" id="KW-1185">Reference proteome</keyword>
<gene>
    <name evidence="2" type="ORF">ARMOST_03160</name>
</gene>
<evidence type="ECO:0000313" key="2">
    <source>
        <dbReference type="EMBL" id="SJK99849.1"/>
    </source>
</evidence>
<organism evidence="2 3">
    <name type="scientific">Armillaria ostoyae</name>
    <name type="common">Armillaria root rot fungus</name>
    <dbReference type="NCBI Taxonomy" id="47428"/>
    <lineage>
        <taxon>Eukaryota</taxon>
        <taxon>Fungi</taxon>
        <taxon>Dikarya</taxon>
        <taxon>Basidiomycota</taxon>
        <taxon>Agaricomycotina</taxon>
        <taxon>Agaricomycetes</taxon>
        <taxon>Agaricomycetidae</taxon>
        <taxon>Agaricales</taxon>
        <taxon>Marasmiineae</taxon>
        <taxon>Physalacriaceae</taxon>
        <taxon>Armillaria</taxon>
    </lineage>
</organism>
<dbReference type="EMBL" id="FUEG01000002">
    <property type="protein sequence ID" value="SJK99849.1"/>
    <property type="molecule type" value="Genomic_DNA"/>
</dbReference>
<evidence type="ECO:0008006" key="4">
    <source>
        <dbReference type="Google" id="ProtNLM"/>
    </source>
</evidence>
<protein>
    <recommendedName>
        <fullName evidence="4">Retrotransposon gag domain-containing protein</fullName>
    </recommendedName>
</protein>